<dbReference type="Proteomes" id="UP000199581">
    <property type="component" value="Unassembled WGS sequence"/>
</dbReference>
<comment type="caution">
    <text evidence="2">The sequence shown here is derived from an EMBL/GenBank/DDBJ whole genome shotgun (WGS) entry which is preliminary data.</text>
</comment>
<gene>
    <name evidence="2" type="ORF">SAMN05421830_1103</name>
</gene>
<name>A0A8G2C4A4_DESNO</name>
<organism evidence="2 3">
    <name type="scientific">Desulfomicrobium norvegicum (strain DSM 1741 / NCIMB 8310)</name>
    <name type="common">Desulfovibrio baculatus (strain Norway 4)</name>
    <name type="synonym">Desulfovibrio desulfuricans (strain Norway 4)</name>
    <dbReference type="NCBI Taxonomy" id="52561"/>
    <lineage>
        <taxon>Bacteria</taxon>
        <taxon>Pseudomonadati</taxon>
        <taxon>Thermodesulfobacteriota</taxon>
        <taxon>Desulfovibrionia</taxon>
        <taxon>Desulfovibrionales</taxon>
        <taxon>Desulfomicrobiaceae</taxon>
        <taxon>Desulfomicrobium</taxon>
    </lineage>
</organism>
<evidence type="ECO:0000259" key="1">
    <source>
        <dbReference type="Pfam" id="PF15569"/>
    </source>
</evidence>
<protein>
    <submittedName>
        <fullName evidence="2">Immunity protein 40</fullName>
    </submittedName>
</protein>
<feature type="domain" description="Immunity protein 40" evidence="1">
    <location>
        <begin position="3"/>
        <end position="74"/>
    </location>
</feature>
<reference evidence="2 3" key="1">
    <citation type="submission" date="2016-10" db="EMBL/GenBank/DDBJ databases">
        <authorList>
            <person name="Varghese N."/>
            <person name="Submissions S."/>
        </authorList>
    </citation>
    <scope>NUCLEOTIDE SEQUENCE [LARGE SCALE GENOMIC DNA]</scope>
    <source>
        <strain evidence="2 3">DSM 1741</strain>
    </source>
</reference>
<evidence type="ECO:0000313" key="2">
    <source>
        <dbReference type="EMBL" id="SFL95217.1"/>
    </source>
</evidence>
<dbReference type="Pfam" id="PF15569">
    <property type="entry name" value="Imm40"/>
    <property type="match status" value="1"/>
</dbReference>
<dbReference type="EMBL" id="FOTO01000010">
    <property type="protein sequence ID" value="SFL95217.1"/>
    <property type="molecule type" value="Genomic_DNA"/>
</dbReference>
<sequence>MALDQLETEGIAILGGDVYEMQRENLQSNYDNWYCDRGENESKSAFVSRSIAKAREYVSNYKLNRDAEYYFAIVPKS</sequence>
<keyword evidence="3" id="KW-1185">Reference proteome</keyword>
<evidence type="ECO:0000313" key="3">
    <source>
        <dbReference type="Proteomes" id="UP000199581"/>
    </source>
</evidence>
<accession>A0A8G2C4A4</accession>
<dbReference type="InterPro" id="IPR029080">
    <property type="entry name" value="Imm40"/>
</dbReference>
<dbReference type="AlphaFoldDB" id="A0A8G2C4A4"/>
<proteinExistence type="predicted"/>